<dbReference type="EMBL" id="JALLPB020000286">
    <property type="protein sequence ID" value="KAL3811026.1"/>
    <property type="molecule type" value="Genomic_DNA"/>
</dbReference>
<name>A0ABD3RHA4_9STRA</name>
<gene>
    <name evidence="2" type="ORF">ACHAXA_010287</name>
</gene>
<reference evidence="2 3" key="1">
    <citation type="submission" date="2024-10" db="EMBL/GenBank/DDBJ databases">
        <title>Updated reference genomes for cyclostephanoid diatoms.</title>
        <authorList>
            <person name="Roberts W.R."/>
            <person name="Alverson A.J."/>
        </authorList>
    </citation>
    <scope>NUCLEOTIDE SEQUENCE [LARGE SCALE GENOMIC DNA]</scope>
    <source>
        <strain evidence="2 3">AJA228-03</strain>
    </source>
</reference>
<accession>A0ABD3RHA4</accession>
<organism evidence="2 3">
    <name type="scientific">Cyclostephanos tholiformis</name>
    <dbReference type="NCBI Taxonomy" id="382380"/>
    <lineage>
        <taxon>Eukaryota</taxon>
        <taxon>Sar</taxon>
        <taxon>Stramenopiles</taxon>
        <taxon>Ochrophyta</taxon>
        <taxon>Bacillariophyta</taxon>
        <taxon>Coscinodiscophyceae</taxon>
        <taxon>Thalassiosirophycidae</taxon>
        <taxon>Stephanodiscales</taxon>
        <taxon>Stephanodiscaceae</taxon>
        <taxon>Cyclostephanos</taxon>
    </lineage>
</organism>
<feature type="region of interest" description="Disordered" evidence="1">
    <location>
        <begin position="93"/>
        <end position="142"/>
    </location>
</feature>
<evidence type="ECO:0000313" key="3">
    <source>
        <dbReference type="Proteomes" id="UP001530377"/>
    </source>
</evidence>
<comment type="caution">
    <text evidence="2">The sequence shown here is derived from an EMBL/GenBank/DDBJ whole genome shotgun (WGS) entry which is preliminary data.</text>
</comment>
<dbReference type="AlphaFoldDB" id="A0ABD3RHA4"/>
<feature type="compositionally biased region" description="Low complexity" evidence="1">
    <location>
        <begin position="13"/>
        <end position="25"/>
    </location>
</feature>
<feature type="compositionally biased region" description="Pro residues" evidence="1">
    <location>
        <begin position="1"/>
        <end position="10"/>
    </location>
</feature>
<feature type="compositionally biased region" description="Basic and acidic residues" evidence="1">
    <location>
        <begin position="98"/>
        <end position="119"/>
    </location>
</feature>
<keyword evidence="3" id="KW-1185">Reference proteome</keyword>
<protein>
    <submittedName>
        <fullName evidence="2">Uncharacterized protein</fullName>
    </submittedName>
</protein>
<dbReference type="Proteomes" id="UP001530377">
    <property type="component" value="Unassembled WGS sequence"/>
</dbReference>
<evidence type="ECO:0000313" key="2">
    <source>
        <dbReference type="EMBL" id="KAL3811026.1"/>
    </source>
</evidence>
<evidence type="ECO:0000256" key="1">
    <source>
        <dbReference type="SAM" id="MobiDB-lite"/>
    </source>
</evidence>
<proteinExistence type="predicted"/>
<sequence length="254" mass="28023">MIPTPIPSPPRLSVSISNSQSQDSIFDQDDRVLSPSFAARRPGGGMPNRLDISSTRPATDLDMALGFAIHDDHDDNSVSIGSPSVETAVTGNIGQITPHHDHPIKESRESRSRSDSSGRDRKRRPPTKIARRETTYDPPRVAMGGLGLGNEIMRDVTDSVRQIFTAVRRFGPEERDAVRETLLDAGIFVSEKVRETLFPSCGCADDVDVRPDIVRGKIRPEGSRQHEARIAFGHDGQVALESVRDKSPHQRPRH</sequence>
<feature type="region of interest" description="Disordered" evidence="1">
    <location>
        <begin position="1"/>
        <end position="55"/>
    </location>
</feature>